<reference evidence="1" key="1">
    <citation type="journal article" date="2020" name="Stud. Mycol.">
        <title>101 Dothideomycetes genomes: a test case for predicting lifestyles and emergence of pathogens.</title>
        <authorList>
            <person name="Haridas S."/>
            <person name="Albert R."/>
            <person name="Binder M."/>
            <person name="Bloem J."/>
            <person name="Labutti K."/>
            <person name="Salamov A."/>
            <person name="Andreopoulos B."/>
            <person name="Baker S."/>
            <person name="Barry K."/>
            <person name="Bills G."/>
            <person name="Bluhm B."/>
            <person name="Cannon C."/>
            <person name="Castanera R."/>
            <person name="Culley D."/>
            <person name="Daum C."/>
            <person name="Ezra D."/>
            <person name="Gonzalez J."/>
            <person name="Henrissat B."/>
            <person name="Kuo A."/>
            <person name="Liang C."/>
            <person name="Lipzen A."/>
            <person name="Lutzoni F."/>
            <person name="Magnuson J."/>
            <person name="Mondo S."/>
            <person name="Nolan M."/>
            <person name="Ohm R."/>
            <person name="Pangilinan J."/>
            <person name="Park H.-J."/>
            <person name="Ramirez L."/>
            <person name="Alfaro M."/>
            <person name="Sun H."/>
            <person name="Tritt A."/>
            <person name="Yoshinaga Y."/>
            <person name="Zwiers L.-H."/>
            <person name="Turgeon B."/>
            <person name="Goodwin S."/>
            <person name="Spatafora J."/>
            <person name="Crous P."/>
            <person name="Grigoriev I."/>
        </authorList>
    </citation>
    <scope>NUCLEOTIDE SEQUENCE</scope>
    <source>
        <strain evidence="1">CBS 130266</strain>
    </source>
</reference>
<evidence type="ECO:0000313" key="1">
    <source>
        <dbReference type="EMBL" id="KAF2433475.1"/>
    </source>
</evidence>
<accession>A0A9P4U174</accession>
<proteinExistence type="predicted"/>
<protein>
    <submittedName>
        <fullName evidence="1">Uncharacterized protein</fullName>
    </submittedName>
</protein>
<organism evidence="1 2">
    <name type="scientific">Tothia fuscella</name>
    <dbReference type="NCBI Taxonomy" id="1048955"/>
    <lineage>
        <taxon>Eukaryota</taxon>
        <taxon>Fungi</taxon>
        <taxon>Dikarya</taxon>
        <taxon>Ascomycota</taxon>
        <taxon>Pezizomycotina</taxon>
        <taxon>Dothideomycetes</taxon>
        <taxon>Pleosporomycetidae</taxon>
        <taxon>Venturiales</taxon>
        <taxon>Cylindrosympodiaceae</taxon>
        <taxon>Tothia</taxon>
    </lineage>
</organism>
<gene>
    <name evidence="1" type="ORF">EJ08DRAFT_55331</name>
</gene>
<dbReference type="AlphaFoldDB" id="A0A9P4U174"/>
<sequence length="164" mass="18121">MYCTTSGKQTQSKKSNFFSIITPFERNFCWPFYMHVKLSNVAFTAGGVVRGYQCISWSLMKRTQTQKLPPCPLGRPDAEHRVLGRPEGWISSVMGDLSSLPNFKMSGYKTSVSKGSEVDIINGEVEEVEISLASAGVLDLSNCEMSKLEPLCLAPIDQNGKSSR</sequence>
<keyword evidence="2" id="KW-1185">Reference proteome</keyword>
<name>A0A9P4U174_9PEZI</name>
<evidence type="ECO:0000313" key="2">
    <source>
        <dbReference type="Proteomes" id="UP000800235"/>
    </source>
</evidence>
<dbReference type="EMBL" id="MU007020">
    <property type="protein sequence ID" value="KAF2433475.1"/>
    <property type="molecule type" value="Genomic_DNA"/>
</dbReference>
<dbReference type="Proteomes" id="UP000800235">
    <property type="component" value="Unassembled WGS sequence"/>
</dbReference>
<comment type="caution">
    <text evidence="1">The sequence shown here is derived from an EMBL/GenBank/DDBJ whole genome shotgun (WGS) entry which is preliminary data.</text>
</comment>